<dbReference type="InterPro" id="IPR055684">
    <property type="entry name" value="DUF7260"/>
</dbReference>
<dbReference type="Proteomes" id="UP001596414">
    <property type="component" value="Unassembled WGS sequence"/>
</dbReference>
<comment type="caution">
    <text evidence="2">The sequence shown here is derived from an EMBL/GenBank/DDBJ whole genome shotgun (WGS) entry which is preliminary data.</text>
</comment>
<organism evidence="2 3">
    <name type="scientific">Halovenus rubra</name>
    <dbReference type="NCBI Taxonomy" id="869890"/>
    <lineage>
        <taxon>Archaea</taxon>
        <taxon>Methanobacteriati</taxon>
        <taxon>Methanobacteriota</taxon>
        <taxon>Stenosarchaea group</taxon>
        <taxon>Halobacteria</taxon>
        <taxon>Halobacteriales</taxon>
        <taxon>Haloarculaceae</taxon>
        <taxon>Halovenus</taxon>
    </lineage>
</organism>
<dbReference type="AlphaFoldDB" id="A0ABD5X993"/>
<proteinExistence type="predicted"/>
<reference evidence="2 3" key="1">
    <citation type="journal article" date="2014" name="Int. J. Syst. Evol. Microbiol.">
        <title>Complete genome sequence of Corynebacterium casei LMG S-19264T (=DSM 44701T), isolated from a smear-ripened cheese.</title>
        <authorList>
            <consortium name="US DOE Joint Genome Institute (JGI-PGF)"/>
            <person name="Walter F."/>
            <person name="Albersmeier A."/>
            <person name="Kalinowski J."/>
            <person name="Ruckert C."/>
        </authorList>
    </citation>
    <scope>NUCLEOTIDE SEQUENCE [LARGE SCALE GENOMIC DNA]</scope>
    <source>
        <strain evidence="2 3">CGMCC 4.7215</strain>
    </source>
</reference>
<dbReference type="EMBL" id="JBHSZQ010000020">
    <property type="protein sequence ID" value="MFC7126434.1"/>
    <property type="molecule type" value="Genomic_DNA"/>
</dbReference>
<protein>
    <recommendedName>
        <fullName evidence="1">DUF7260 domain-containing protein</fullName>
    </recommendedName>
</protein>
<sequence length="267" mass="29734">MNTIDPAAIEARLDRATKTLSEERRRVTDELDALQAFTDHVKNSKPEQAQPATVAPAVNLSVSKSNETLETVRAAYESTFMSTPHYDEDYDEPYVQSLAVEFGPEIAAALVGGEQFTQACKEGLLDAVEEAVTRRELLVDALADEESSLSEAQSVLLPLSQELAEIRRSSRANRQMGILDAHDARLTVLAEKCDRLLERRQATIVEQRRTLTLPIDELDLPSYVYTDVEREKRYPVLGTLAECIQMLDELQNDVQAALEQQGQSTPS</sequence>
<accession>A0ABD5X993</accession>
<dbReference type="RefSeq" id="WP_267635986.1">
    <property type="nucleotide sequence ID" value="NZ_JAODIY010000001.1"/>
</dbReference>
<feature type="domain" description="DUF7260" evidence="1">
    <location>
        <begin position="12"/>
        <end position="251"/>
    </location>
</feature>
<evidence type="ECO:0000313" key="3">
    <source>
        <dbReference type="Proteomes" id="UP001596414"/>
    </source>
</evidence>
<gene>
    <name evidence="2" type="ORF">ACFQJ7_10365</name>
</gene>
<evidence type="ECO:0000259" key="1">
    <source>
        <dbReference type="Pfam" id="PF23921"/>
    </source>
</evidence>
<dbReference type="Pfam" id="PF23921">
    <property type="entry name" value="DUF7260"/>
    <property type="match status" value="1"/>
</dbReference>
<evidence type="ECO:0000313" key="2">
    <source>
        <dbReference type="EMBL" id="MFC7126434.1"/>
    </source>
</evidence>
<name>A0ABD5X993_9EURY</name>